<evidence type="ECO:0000313" key="3">
    <source>
        <dbReference type="Proteomes" id="UP000233325"/>
    </source>
</evidence>
<feature type="domain" description="PAS" evidence="1">
    <location>
        <begin position="1"/>
        <end position="37"/>
    </location>
</feature>
<sequence length="146" mass="16402">ILAINSDGTIMSLNRIGGHILHIEPKEVIGKHVSEVFGFKPHVLEVINTGKGFENKEFTINTRFGKTQLIKSAIPIINEEGTVEVVINLFRETKNYILQSPKPSHQARFTFDDIIGTSEEIKKVKNQAEALQKGKNSIYYLIIAKN</sequence>
<reference evidence="2 3" key="1">
    <citation type="journal article" date="2017" name="ISME J.">
        <title>Potential for microbial H2 and metal transformations associated with novel bacteria and archaea in deep terrestrial subsurface sediments.</title>
        <authorList>
            <person name="Hernsdorf A.W."/>
            <person name="Amano Y."/>
            <person name="Miyakawa K."/>
            <person name="Ise K."/>
            <person name="Suzuki Y."/>
            <person name="Anantharaman K."/>
            <person name="Probst A."/>
            <person name="Burstein D."/>
            <person name="Thomas B.C."/>
            <person name="Banfield J.F."/>
        </authorList>
    </citation>
    <scope>NUCLEOTIDE SEQUENCE [LARGE SCALE GENOMIC DNA]</scope>
    <source>
        <strain evidence="2">HGW-Falkowbacteria-2</strain>
    </source>
</reference>
<gene>
    <name evidence="2" type="ORF">CVU83_02340</name>
</gene>
<name>A0A2N2DZP5_9BACT</name>
<comment type="caution">
    <text evidence="2">The sequence shown here is derived from an EMBL/GenBank/DDBJ whole genome shotgun (WGS) entry which is preliminary data.</text>
</comment>
<dbReference type="AlphaFoldDB" id="A0A2N2DZP5"/>
<dbReference type="Pfam" id="PF00989">
    <property type="entry name" value="PAS"/>
    <property type="match status" value="1"/>
</dbReference>
<dbReference type="Gene3D" id="3.30.450.20">
    <property type="entry name" value="PAS domain"/>
    <property type="match status" value="1"/>
</dbReference>
<organism evidence="2 3">
    <name type="scientific">Candidatus Falkowbacteria bacterium HGW-Falkowbacteria-2</name>
    <dbReference type="NCBI Taxonomy" id="2013769"/>
    <lineage>
        <taxon>Bacteria</taxon>
        <taxon>Candidatus Falkowiibacteriota</taxon>
    </lineage>
</organism>
<evidence type="ECO:0000259" key="1">
    <source>
        <dbReference type="PROSITE" id="PS50112"/>
    </source>
</evidence>
<dbReference type="EMBL" id="PHAH01000028">
    <property type="protein sequence ID" value="PKM87954.1"/>
    <property type="molecule type" value="Genomic_DNA"/>
</dbReference>
<evidence type="ECO:0000313" key="2">
    <source>
        <dbReference type="EMBL" id="PKM87954.1"/>
    </source>
</evidence>
<dbReference type="InterPro" id="IPR013767">
    <property type="entry name" value="PAS_fold"/>
</dbReference>
<accession>A0A2N2DZP5</accession>
<dbReference type="InterPro" id="IPR000014">
    <property type="entry name" value="PAS"/>
</dbReference>
<proteinExistence type="predicted"/>
<feature type="non-terminal residue" evidence="2">
    <location>
        <position position="1"/>
    </location>
</feature>
<dbReference type="PROSITE" id="PS50112">
    <property type="entry name" value="PAS"/>
    <property type="match status" value="1"/>
</dbReference>
<protein>
    <recommendedName>
        <fullName evidence="1">PAS domain-containing protein</fullName>
    </recommendedName>
</protein>
<dbReference type="CDD" id="cd00130">
    <property type="entry name" value="PAS"/>
    <property type="match status" value="1"/>
</dbReference>
<dbReference type="SUPFAM" id="SSF55785">
    <property type="entry name" value="PYP-like sensor domain (PAS domain)"/>
    <property type="match status" value="1"/>
</dbReference>
<dbReference type="InterPro" id="IPR035965">
    <property type="entry name" value="PAS-like_dom_sf"/>
</dbReference>
<dbReference type="Proteomes" id="UP000233325">
    <property type="component" value="Unassembled WGS sequence"/>
</dbReference>
<dbReference type="GO" id="GO:0006355">
    <property type="term" value="P:regulation of DNA-templated transcription"/>
    <property type="evidence" value="ECO:0007669"/>
    <property type="project" value="InterPro"/>
</dbReference>